<organism evidence="5 6">
    <name type="scientific">Chamaesiphon polymorphus CCALA 037</name>
    <dbReference type="NCBI Taxonomy" id="2107692"/>
    <lineage>
        <taxon>Bacteria</taxon>
        <taxon>Bacillati</taxon>
        <taxon>Cyanobacteriota</taxon>
        <taxon>Cyanophyceae</taxon>
        <taxon>Gomontiellales</taxon>
        <taxon>Chamaesiphonaceae</taxon>
        <taxon>Chamaesiphon</taxon>
    </lineage>
</organism>
<dbReference type="Gene3D" id="3.40.50.300">
    <property type="entry name" value="P-loop containing nucleotide triphosphate hydrolases"/>
    <property type="match status" value="1"/>
</dbReference>
<accession>A0A2T1GIB1</accession>
<dbReference type="GO" id="GO:0005524">
    <property type="term" value="F:ATP binding"/>
    <property type="evidence" value="ECO:0007669"/>
    <property type="project" value="UniProtKB-KW"/>
</dbReference>
<dbReference type="InterPro" id="IPR014818">
    <property type="entry name" value="Phage/plasmid_primase_P4_C"/>
</dbReference>
<dbReference type="AlphaFoldDB" id="A0A2T1GIB1"/>
<dbReference type="RefSeq" id="WP_146138240.1">
    <property type="nucleotide sequence ID" value="NZ_PVWO01000076.1"/>
</dbReference>
<dbReference type="PROSITE" id="PS51206">
    <property type="entry name" value="SF3_HELICASE_1"/>
    <property type="match status" value="1"/>
</dbReference>
<dbReference type="SMART" id="SM00885">
    <property type="entry name" value="D5_N"/>
    <property type="match status" value="1"/>
</dbReference>
<dbReference type="NCBIfam" id="TIGR01613">
    <property type="entry name" value="primase_Cterm"/>
    <property type="match status" value="1"/>
</dbReference>
<reference evidence="5 6" key="1">
    <citation type="submission" date="2018-03" db="EMBL/GenBank/DDBJ databases">
        <title>The ancient ancestry and fast evolution of plastids.</title>
        <authorList>
            <person name="Moore K.R."/>
            <person name="Magnabosco C."/>
            <person name="Momper L."/>
            <person name="Gold D.A."/>
            <person name="Bosak T."/>
            <person name="Fournier G.P."/>
        </authorList>
    </citation>
    <scope>NUCLEOTIDE SEQUENCE [LARGE SCALE GENOMIC DNA]</scope>
    <source>
        <strain evidence="5 6">CCALA 037</strain>
    </source>
</reference>
<evidence type="ECO:0000256" key="2">
    <source>
        <dbReference type="ARBA" id="ARBA00022801"/>
    </source>
</evidence>
<dbReference type="GO" id="GO:0016787">
    <property type="term" value="F:hydrolase activity"/>
    <property type="evidence" value="ECO:0007669"/>
    <property type="project" value="UniProtKB-KW"/>
</dbReference>
<dbReference type="InterPro" id="IPR051620">
    <property type="entry name" value="ORF904-like_C"/>
</dbReference>
<feature type="non-terminal residue" evidence="5">
    <location>
        <position position="645"/>
    </location>
</feature>
<protein>
    <recommendedName>
        <fullName evidence="4">SF3 helicase domain-containing protein</fullName>
    </recommendedName>
</protein>
<dbReference type="Proteomes" id="UP000238937">
    <property type="component" value="Unassembled WGS sequence"/>
</dbReference>
<evidence type="ECO:0000313" key="6">
    <source>
        <dbReference type="Proteomes" id="UP000238937"/>
    </source>
</evidence>
<evidence type="ECO:0000259" key="4">
    <source>
        <dbReference type="PROSITE" id="PS51206"/>
    </source>
</evidence>
<dbReference type="PANTHER" id="PTHR35372">
    <property type="entry name" value="ATP BINDING PROTEIN-RELATED"/>
    <property type="match status" value="1"/>
</dbReference>
<dbReference type="Pfam" id="PF08706">
    <property type="entry name" value="D5_N"/>
    <property type="match status" value="1"/>
</dbReference>
<sequence>MTTNNFAFALQTELDRSAIAADIAELNTRYLEREHALNELCWGLESEERRNDGRVRDKWISQYNHVQQGGLAFYGVDPLTGERTSCLSFKPLHPKPDRKYENPPKVSAQAIYPAVTYRVWQLVSQQFNLPLPTDVTIADPAAEAKEFWLWVIQNNLPVIVTEGAKKAYSAMSYGFPTIALTGLWNWTDTSKDENGKTKKYNLIPSLQPIATPDRAIHIALDRDKKAAANKAVIQSRSALAQCLIERGAKPYSIPWDSDYKGLDDLIAGCGIEALDRASAKAEALTGEQPNFKQKPAPNILAEKIAKELRDKLLFDVGGKLWRFYEGGVWHEKTIEEIERFFYERVCVDVPENLPSYIENVIKVAKWKLLQPVWTEVSGLEFIPFKNGVWDVKNRKLLPHHPSFLLTWKLTRDYPTVAGLEFPSIDRFLTQVTKGNQQLKNILIAACNAVLLGRSDLQKAIYLVGGGGNGKGSFLRLLEMLVGLGNCHSTTLHDLCENNFELANIYKKRLILCPDEDKRVGGLSRFKSITGGDSIRGEKKGKDAFRFRYEGMVAIASNDPIFLGDSSYGLSRRLITIPFKYQVPTHERRDLTAEFEADLPAFTSYLLSLDEDAVKSILLGSSNVAEVRETEWDLTTRTDSIAAFYD</sequence>
<keyword evidence="6" id="KW-1185">Reference proteome</keyword>
<name>A0A2T1GIB1_9CYAN</name>
<keyword evidence="2" id="KW-0378">Hydrolase</keyword>
<dbReference type="Pfam" id="PF19263">
    <property type="entry name" value="DUF5906"/>
    <property type="match status" value="1"/>
</dbReference>
<dbReference type="InterPro" id="IPR024385">
    <property type="entry name" value="DUF3854"/>
</dbReference>
<dbReference type="OrthoDB" id="9763644at2"/>
<gene>
    <name evidence="5" type="ORF">C7B77_08375</name>
</gene>
<dbReference type="InterPro" id="IPR014015">
    <property type="entry name" value="Helicase_SF3_DNA-vir"/>
</dbReference>
<comment type="caution">
    <text evidence="5">The sequence shown here is derived from an EMBL/GenBank/DDBJ whole genome shotgun (WGS) entry which is preliminary data.</text>
</comment>
<dbReference type="PANTHER" id="PTHR35372:SF2">
    <property type="entry name" value="SF3 HELICASE DOMAIN-CONTAINING PROTEIN"/>
    <property type="match status" value="1"/>
</dbReference>
<keyword evidence="1" id="KW-0547">Nucleotide-binding</keyword>
<dbReference type="InterPro" id="IPR045455">
    <property type="entry name" value="NrS-1_pol-like_helicase"/>
</dbReference>
<dbReference type="Pfam" id="PF12965">
    <property type="entry name" value="DUF3854"/>
    <property type="match status" value="1"/>
</dbReference>
<dbReference type="InterPro" id="IPR006500">
    <property type="entry name" value="Helicase_put_C_phage/plasmid"/>
</dbReference>
<evidence type="ECO:0000256" key="3">
    <source>
        <dbReference type="ARBA" id="ARBA00022840"/>
    </source>
</evidence>
<dbReference type="SUPFAM" id="SSF52540">
    <property type="entry name" value="P-loop containing nucleoside triphosphate hydrolases"/>
    <property type="match status" value="1"/>
</dbReference>
<proteinExistence type="predicted"/>
<evidence type="ECO:0000313" key="5">
    <source>
        <dbReference type="EMBL" id="PSB57459.1"/>
    </source>
</evidence>
<dbReference type="EMBL" id="PVWO01000076">
    <property type="protein sequence ID" value="PSB57459.1"/>
    <property type="molecule type" value="Genomic_DNA"/>
</dbReference>
<dbReference type="InterPro" id="IPR027417">
    <property type="entry name" value="P-loop_NTPase"/>
</dbReference>
<feature type="domain" description="SF3 helicase" evidence="4">
    <location>
        <begin position="436"/>
        <end position="591"/>
    </location>
</feature>
<keyword evidence="3" id="KW-0067">ATP-binding</keyword>
<evidence type="ECO:0000256" key="1">
    <source>
        <dbReference type="ARBA" id="ARBA00022741"/>
    </source>
</evidence>